<dbReference type="AlphaFoldDB" id="A0A0N8GMC9"/>
<dbReference type="GO" id="GO:0046873">
    <property type="term" value="F:metal ion transmembrane transporter activity"/>
    <property type="evidence" value="ECO:0007669"/>
    <property type="project" value="InterPro"/>
</dbReference>
<evidence type="ECO:0000256" key="1">
    <source>
        <dbReference type="ARBA" id="ARBA00004141"/>
    </source>
</evidence>
<evidence type="ECO:0000256" key="3">
    <source>
        <dbReference type="ARBA" id="ARBA00022692"/>
    </source>
</evidence>
<comment type="caution">
    <text evidence="8">The sequence shown here is derived from an EMBL/GenBank/DDBJ whole genome shotgun (WGS) entry which is preliminary data.</text>
</comment>
<dbReference type="EMBL" id="LGHJ01000016">
    <property type="protein sequence ID" value="KPL74946.1"/>
    <property type="molecule type" value="Genomic_DNA"/>
</dbReference>
<dbReference type="SUPFAM" id="SSF144083">
    <property type="entry name" value="Magnesium transport protein CorA, transmembrane region"/>
    <property type="match status" value="1"/>
</dbReference>
<evidence type="ECO:0000313" key="8">
    <source>
        <dbReference type="EMBL" id="KPL74946.1"/>
    </source>
</evidence>
<feature type="transmembrane region" description="Helical" evidence="7">
    <location>
        <begin position="284"/>
        <end position="305"/>
    </location>
</feature>
<keyword evidence="5 7" id="KW-0472">Membrane</keyword>
<evidence type="ECO:0000256" key="6">
    <source>
        <dbReference type="SAM" id="Coils"/>
    </source>
</evidence>
<dbReference type="STRING" id="360411.AC812_10540"/>
<keyword evidence="3 7" id="KW-0812">Transmembrane</keyword>
<comment type="similarity">
    <text evidence="2">Belongs to the CorA metal ion transporter (MIT) (TC 1.A.35) family.</text>
</comment>
<accession>A0A0N8GMC9</accession>
<organism evidence="8 9">
    <name type="scientific">Bellilinea caldifistulae</name>
    <dbReference type="NCBI Taxonomy" id="360411"/>
    <lineage>
        <taxon>Bacteria</taxon>
        <taxon>Bacillati</taxon>
        <taxon>Chloroflexota</taxon>
        <taxon>Anaerolineae</taxon>
        <taxon>Anaerolineales</taxon>
        <taxon>Anaerolineaceae</taxon>
        <taxon>Bellilinea</taxon>
    </lineage>
</organism>
<feature type="coiled-coil region" evidence="6">
    <location>
        <begin position="145"/>
        <end position="172"/>
    </location>
</feature>
<evidence type="ECO:0000256" key="4">
    <source>
        <dbReference type="ARBA" id="ARBA00022989"/>
    </source>
</evidence>
<evidence type="ECO:0000256" key="2">
    <source>
        <dbReference type="ARBA" id="ARBA00009765"/>
    </source>
</evidence>
<evidence type="ECO:0000313" key="9">
    <source>
        <dbReference type="Proteomes" id="UP000050514"/>
    </source>
</evidence>
<dbReference type="InterPro" id="IPR002523">
    <property type="entry name" value="MgTranspt_CorA/ZnTranspt_ZntB"/>
</dbReference>
<dbReference type="OrthoDB" id="9803416at2"/>
<dbReference type="InterPro" id="IPR045861">
    <property type="entry name" value="CorA_cytoplasmic_dom"/>
</dbReference>
<keyword evidence="9" id="KW-1185">Reference proteome</keyword>
<dbReference type="PANTHER" id="PTHR47891">
    <property type="entry name" value="TRANSPORTER-RELATED"/>
    <property type="match status" value="1"/>
</dbReference>
<feature type="transmembrane region" description="Helical" evidence="7">
    <location>
        <begin position="253"/>
        <end position="272"/>
    </location>
</feature>
<dbReference type="PANTHER" id="PTHR47891:SF2">
    <property type="entry name" value="MAGNESIUM AND COBALT TRANSPORTER"/>
    <property type="match status" value="1"/>
</dbReference>
<dbReference type="PATRIC" id="fig|360411.5.peg.2724"/>
<evidence type="ECO:0000256" key="5">
    <source>
        <dbReference type="ARBA" id="ARBA00023136"/>
    </source>
</evidence>
<reference evidence="8 9" key="1">
    <citation type="submission" date="2015-07" db="EMBL/GenBank/DDBJ databases">
        <title>Draft genome of Bellilinea caldifistulae DSM 17877.</title>
        <authorList>
            <person name="Hemp J."/>
            <person name="Ward L.M."/>
            <person name="Pace L.A."/>
            <person name="Fischer W.W."/>
        </authorList>
    </citation>
    <scope>NUCLEOTIDE SEQUENCE [LARGE SCALE GENOMIC DNA]</scope>
    <source>
        <strain evidence="8 9">GOMI-1</strain>
    </source>
</reference>
<dbReference type="SUPFAM" id="SSF143865">
    <property type="entry name" value="CorA soluble domain-like"/>
    <property type="match status" value="1"/>
</dbReference>
<dbReference type="Gene3D" id="1.20.58.340">
    <property type="entry name" value="Magnesium transport protein CorA, transmembrane region"/>
    <property type="match status" value="2"/>
</dbReference>
<gene>
    <name evidence="8" type="ORF">AC812_10540</name>
</gene>
<dbReference type="InterPro" id="IPR047199">
    <property type="entry name" value="CorA-like"/>
</dbReference>
<evidence type="ECO:0000256" key="7">
    <source>
        <dbReference type="SAM" id="Phobius"/>
    </source>
</evidence>
<name>A0A0N8GMC9_9CHLR</name>
<comment type="subcellular location">
    <subcellularLocation>
        <location evidence="1">Membrane</location>
        <topology evidence="1">Multi-pass membrane protein</topology>
    </subcellularLocation>
</comment>
<proteinExistence type="inferred from homology"/>
<dbReference type="Proteomes" id="UP000050514">
    <property type="component" value="Unassembled WGS sequence"/>
</dbReference>
<dbReference type="RefSeq" id="WP_061915932.1">
    <property type="nucleotide sequence ID" value="NZ_DF967971.1"/>
</dbReference>
<keyword evidence="4 7" id="KW-1133">Transmembrane helix</keyword>
<protein>
    <submittedName>
        <fullName evidence="8">Magnesium transporter</fullName>
    </submittedName>
</protein>
<dbReference type="Pfam" id="PF01544">
    <property type="entry name" value="CorA"/>
    <property type="match status" value="1"/>
</dbReference>
<dbReference type="CDD" id="cd12827">
    <property type="entry name" value="EcCorA_ZntB-like_u2"/>
    <property type="match status" value="1"/>
</dbReference>
<keyword evidence="6" id="KW-0175">Coiled coil</keyword>
<dbReference type="GO" id="GO:0016020">
    <property type="term" value="C:membrane"/>
    <property type="evidence" value="ECO:0007669"/>
    <property type="project" value="UniProtKB-SubCell"/>
</dbReference>
<dbReference type="Gene3D" id="3.30.460.20">
    <property type="entry name" value="CorA soluble domain-like"/>
    <property type="match status" value="1"/>
</dbReference>
<sequence length="310" mass="35997">MIRIYKSTENGLIQLDDFIPNCWINVVDPTPDEIERLTVEGIPMDFMTYPLDLDERARTEREDDGKMLILIRIPYYQGPKADAPYITIPLGIILTDQYIITVCRWQTDIIREFESGRVRGLSTGKRIRFVLRILLSNASKFLAYLREINRNVEQTEDRLQQSQQNKEVLELLQYQKSLVYFTTALKANELLLERLQRTQLFRMYPDDEDLLEDVITENQQAIEMVNISSNILSSMMDAFASIISNNLNVVMKILASVTILVSLPNLITSFYGMNVELPLQQNPIAWELILGISLFMVGVALFIFIRQRWF</sequence>
<dbReference type="InterPro" id="IPR045863">
    <property type="entry name" value="CorA_TM1_TM2"/>
</dbReference>